<dbReference type="Proteomes" id="UP000426027">
    <property type="component" value="Chromosome"/>
</dbReference>
<dbReference type="KEGG" id="fls:GLV81_00780"/>
<keyword evidence="3" id="KW-1185">Reference proteome</keyword>
<reference evidence="2 3" key="1">
    <citation type="submission" date="2019-11" db="EMBL/GenBank/DDBJ databases">
        <authorList>
            <person name="Im W.T."/>
        </authorList>
    </citation>
    <scope>NUCLEOTIDE SEQUENCE [LARGE SCALE GENOMIC DNA]</scope>
    <source>
        <strain evidence="2 3">SB-02</strain>
    </source>
</reference>
<evidence type="ECO:0000313" key="3">
    <source>
        <dbReference type="Proteomes" id="UP000426027"/>
    </source>
</evidence>
<dbReference type="InterPro" id="IPR013320">
    <property type="entry name" value="ConA-like_dom_sf"/>
</dbReference>
<dbReference type="PROSITE" id="PS51257">
    <property type="entry name" value="PROKAR_LIPOPROTEIN"/>
    <property type="match status" value="1"/>
</dbReference>
<name>A0A6I6GIW7_9BACT</name>
<evidence type="ECO:0000256" key="1">
    <source>
        <dbReference type="SAM" id="SignalP"/>
    </source>
</evidence>
<dbReference type="EMBL" id="CP046566">
    <property type="protein sequence ID" value="QGW26832.1"/>
    <property type="molecule type" value="Genomic_DNA"/>
</dbReference>
<evidence type="ECO:0008006" key="4">
    <source>
        <dbReference type="Google" id="ProtNLM"/>
    </source>
</evidence>
<dbReference type="SUPFAM" id="SSF49899">
    <property type="entry name" value="Concanavalin A-like lectins/glucanases"/>
    <property type="match status" value="1"/>
</dbReference>
<proteinExistence type="predicted"/>
<keyword evidence="1" id="KW-0732">Signal</keyword>
<protein>
    <recommendedName>
        <fullName evidence="4">LamG domain-containing protein</fullName>
    </recommendedName>
</protein>
<organism evidence="2 3">
    <name type="scientific">Phnomibacter ginsenosidimutans</name>
    <dbReference type="NCBI Taxonomy" id="2676868"/>
    <lineage>
        <taxon>Bacteria</taxon>
        <taxon>Pseudomonadati</taxon>
        <taxon>Bacteroidota</taxon>
        <taxon>Chitinophagia</taxon>
        <taxon>Chitinophagales</taxon>
        <taxon>Chitinophagaceae</taxon>
        <taxon>Phnomibacter</taxon>
    </lineage>
</organism>
<evidence type="ECO:0000313" key="2">
    <source>
        <dbReference type="EMBL" id="QGW26832.1"/>
    </source>
</evidence>
<dbReference type="Pfam" id="PF13385">
    <property type="entry name" value="Laminin_G_3"/>
    <property type="match status" value="1"/>
</dbReference>
<accession>A0A6I6GIW7</accession>
<dbReference type="Gene3D" id="2.60.120.200">
    <property type="match status" value="1"/>
</dbReference>
<dbReference type="GO" id="GO:0005975">
    <property type="term" value="P:carbohydrate metabolic process"/>
    <property type="evidence" value="ECO:0007669"/>
    <property type="project" value="UniProtKB-ARBA"/>
</dbReference>
<dbReference type="GO" id="GO:0004553">
    <property type="term" value="F:hydrolase activity, hydrolyzing O-glycosyl compounds"/>
    <property type="evidence" value="ECO:0007669"/>
    <property type="project" value="UniProtKB-ARBA"/>
</dbReference>
<feature type="signal peptide" evidence="1">
    <location>
        <begin position="1"/>
        <end position="21"/>
    </location>
</feature>
<dbReference type="RefSeq" id="WP_157475973.1">
    <property type="nucleotide sequence ID" value="NZ_CP046566.1"/>
</dbReference>
<gene>
    <name evidence="2" type="ORF">GLV81_00780</name>
</gene>
<feature type="chain" id="PRO_5026298290" description="LamG domain-containing protein" evidence="1">
    <location>
        <begin position="22"/>
        <end position="289"/>
    </location>
</feature>
<sequence length="289" mass="31136">MKMNKLTAGLLTASVSLLVLAGCQKMDRPALGDYPKDSNTPGGPLKFYAAFDGTTSNSLMNAVDSIKASFASENPLNSTDGVSGKALQGANRKFVKYAKPNDWATTAQSFTISIWFKKDGQTQNNKGTNGPEYLMSLKQTNVNNANHWSGATLLFFLEGNNTACAVKTMFVDKSNGDSWSTWEGGNTIPGLCDNKWHHLALVYNHTNSQAVLYVDGVANPNIRGWSGHGPINFDNNRIAEMRVGAGPGAATEENDDWLSSTFKGGIDQFRLYGTALTAAEISALYTGKK</sequence>
<dbReference type="AlphaFoldDB" id="A0A6I6GIW7"/>